<dbReference type="AlphaFoldDB" id="A0A8J5SDT6"/>
<keyword evidence="3" id="KW-1185">Reference proteome</keyword>
<comment type="caution">
    <text evidence="2">The sequence shown here is derived from an EMBL/GenBank/DDBJ whole genome shotgun (WGS) entry which is preliminary data.</text>
</comment>
<evidence type="ECO:0000313" key="2">
    <source>
        <dbReference type="EMBL" id="KAG8070093.1"/>
    </source>
</evidence>
<evidence type="ECO:0000256" key="1">
    <source>
        <dbReference type="SAM" id="MobiDB-lite"/>
    </source>
</evidence>
<feature type="region of interest" description="Disordered" evidence="1">
    <location>
        <begin position="1"/>
        <end position="51"/>
    </location>
</feature>
<organism evidence="2 3">
    <name type="scientific">Zizania palustris</name>
    <name type="common">Northern wild rice</name>
    <dbReference type="NCBI Taxonomy" id="103762"/>
    <lineage>
        <taxon>Eukaryota</taxon>
        <taxon>Viridiplantae</taxon>
        <taxon>Streptophyta</taxon>
        <taxon>Embryophyta</taxon>
        <taxon>Tracheophyta</taxon>
        <taxon>Spermatophyta</taxon>
        <taxon>Magnoliopsida</taxon>
        <taxon>Liliopsida</taxon>
        <taxon>Poales</taxon>
        <taxon>Poaceae</taxon>
        <taxon>BOP clade</taxon>
        <taxon>Oryzoideae</taxon>
        <taxon>Oryzeae</taxon>
        <taxon>Zizaniinae</taxon>
        <taxon>Zizania</taxon>
    </lineage>
</organism>
<feature type="compositionally biased region" description="Basic and acidic residues" evidence="1">
    <location>
        <begin position="163"/>
        <end position="172"/>
    </location>
</feature>
<dbReference type="EMBL" id="JAAALK010000283">
    <property type="protein sequence ID" value="KAG8070093.1"/>
    <property type="molecule type" value="Genomic_DNA"/>
</dbReference>
<dbReference type="Proteomes" id="UP000729402">
    <property type="component" value="Unassembled WGS sequence"/>
</dbReference>
<gene>
    <name evidence="2" type="ORF">GUJ93_ZPchr0006g43750</name>
</gene>
<accession>A0A8J5SDT6</accession>
<name>A0A8J5SDT6_ZIZPA</name>
<feature type="region of interest" description="Disordered" evidence="1">
    <location>
        <begin position="143"/>
        <end position="213"/>
    </location>
</feature>
<evidence type="ECO:0000313" key="3">
    <source>
        <dbReference type="Proteomes" id="UP000729402"/>
    </source>
</evidence>
<protein>
    <submittedName>
        <fullName evidence="2">Uncharacterized protein</fullName>
    </submittedName>
</protein>
<reference evidence="2" key="2">
    <citation type="submission" date="2021-02" db="EMBL/GenBank/DDBJ databases">
        <authorList>
            <person name="Kimball J.A."/>
            <person name="Haas M.W."/>
            <person name="Macchietto M."/>
            <person name="Kono T."/>
            <person name="Duquette J."/>
            <person name="Shao M."/>
        </authorList>
    </citation>
    <scope>NUCLEOTIDE SEQUENCE</scope>
    <source>
        <tissue evidence="2">Fresh leaf tissue</tissue>
    </source>
</reference>
<feature type="compositionally biased region" description="Polar residues" evidence="1">
    <location>
        <begin position="1"/>
        <end position="10"/>
    </location>
</feature>
<sequence length="269" mass="28765">MGRSALSPSRAQPPPGSTLPPNAAGPHPPHARTSSASPPPVLNRPAPSSSAAARPVCCKTFRLQQIDTSYTATCRFKSITCIASARCFILGQEPFAPFLLAALLPSQEHFASMSPAQIGRVSQFPYRLPWSAPAAAVRRQWLSASPSAAPSPKRRAPDAPTADYRRSPERRAAVAHRPSARAAEPEDLDSESPSGRLPDRRPASARLATASSPRVLDVQTPELPKTRSCCLPGACLAELVLCTCVVVQYSENQSNASSNDSLFWTLVMF</sequence>
<proteinExistence type="predicted"/>
<reference evidence="2" key="1">
    <citation type="journal article" date="2021" name="bioRxiv">
        <title>Whole Genome Assembly and Annotation of Northern Wild Rice, Zizania palustris L., Supports a Whole Genome Duplication in the Zizania Genus.</title>
        <authorList>
            <person name="Haas M."/>
            <person name="Kono T."/>
            <person name="Macchietto M."/>
            <person name="Millas R."/>
            <person name="McGilp L."/>
            <person name="Shao M."/>
            <person name="Duquette J."/>
            <person name="Hirsch C.N."/>
            <person name="Kimball J."/>
        </authorList>
    </citation>
    <scope>NUCLEOTIDE SEQUENCE</scope>
    <source>
        <tissue evidence="2">Fresh leaf tissue</tissue>
    </source>
</reference>